<name>A0A9Q1F9F5_SYNKA</name>
<gene>
    <name evidence="2" type="ORF">SKAU_G00213860</name>
</gene>
<evidence type="ECO:0000313" key="3">
    <source>
        <dbReference type="Proteomes" id="UP001152622"/>
    </source>
</evidence>
<organism evidence="2 3">
    <name type="scientific">Synaphobranchus kaupii</name>
    <name type="common">Kaup's arrowtooth eel</name>
    <dbReference type="NCBI Taxonomy" id="118154"/>
    <lineage>
        <taxon>Eukaryota</taxon>
        <taxon>Metazoa</taxon>
        <taxon>Chordata</taxon>
        <taxon>Craniata</taxon>
        <taxon>Vertebrata</taxon>
        <taxon>Euteleostomi</taxon>
        <taxon>Actinopterygii</taxon>
        <taxon>Neopterygii</taxon>
        <taxon>Teleostei</taxon>
        <taxon>Anguilliformes</taxon>
        <taxon>Synaphobranchidae</taxon>
        <taxon>Synaphobranchus</taxon>
    </lineage>
</organism>
<sequence length="165" mass="17560">MNIQRKPSGRLLTRNSTVLTEGAGLWAVTKAGINMGNLQWWDLVSDRAAADIAQLLTLIVEASVLRGCSSPALKVSRSLGPSIQAALSCLVRMMSLPKQASSGSSPRVYKGKRSRPGSLKTESAAPSEFHMALHSSGEPSTGLVTQAEQGLLWERSCQQDSEGVP</sequence>
<dbReference type="EMBL" id="JAINUF010000007">
    <property type="protein sequence ID" value="KAJ8353819.1"/>
    <property type="molecule type" value="Genomic_DNA"/>
</dbReference>
<keyword evidence="3" id="KW-1185">Reference proteome</keyword>
<comment type="caution">
    <text evidence="2">The sequence shown here is derived from an EMBL/GenBank/DDBJ whole genome shotgun (WGS) entry which is preliminary data.</text>
</comment>
<dbReference type="AlphaFoldDB" id="A0A9Q1F9F5"/>
<dbReference type="Proteomes" id="UP001152622">
    <property type="component" value="Chromosome 7"/>
</dbReference>
<feature type="region of interest" description="Disordered" evidence="1">
    <location>
        <begin position="98"/>
        <end position="145"/>
    </location>
</feature>
<accession>A0A9Q1F9F5</accession>
<evidence type="ECO:0000313" key="2">
    <source>
        <dbReference type="EMBL" id="KAJ8353819.1"/>
    </source>
</evidence>
<evidence type="ECO:0000256" key="1">
    <source>
        <dbReference type="SAM" id="MobiDB-lite"/>
    </source>
</evidence>
<proteinExistence type="predicted"/>
<protein>
    <submittedName>
        <fullName evidence="2">Uncharacterized protein</fullName>
    </submittedName>
</protein>
<reference evidence="2" key="1">
    <citation type="journal article" date="2023" name="Science">
        <title>Genome structures resolve the early diversification of teleost fishes.</title>
        <authorList>
            <person name="Parey E."/>
            <person name="Louis A."/>
            <person name="Montfort J."/>
            <person name="Bouchez O."/>
            <person name="Roques C."/>
            <person name="Iampietro C."/>
            <person name="Lluch J."/>
            <person name="Castinel A."/>
            <person name="Donnadieu C."/>
            <person name="Desvignes T."/>
            <person name="Floi Bucao C."/>
            <person name="Jouanno E."/>
            <person name="Wen M."/>
            <person name="Mejri S."/>
            <person name="Dirks R."/>
            <person name="Jansen H."/>
            <person name="Henkel C."/>
            <person name="Chen W.J."/>
            <person name="Zahm M."/>
            <person name="Cabau C."/>
            <person name="Klopp C."/>
            <person name="Thompson A.W."/>
            <person name="Robinson-Rechavi M."/>
            <person name="Braasch I."/>
            <person name="Lecointre G."/>
            <person name="Bobe J."/>
            <person name="Postlethwait J.H."/>
            <person name="Berthelot C."/>
            <person name="Roest Crollius H."/>
            <person name="Guiguen Y."/>
        </authorList>
    </citation>
    <scope>NUCLEOTIDE SEQUENCE</scope>
    <source>
        <strain evidence="2">WJC10195</strain>
    </source>
</reference>